<protein>
    <submittedName>
        <fullName evidence="1">Uncharacterized protein</fullName>
    </submittedName>
</protein>
<name>A0A3G5A0X8_9VIRU</name>
<evidence type="ECO:0000313" key="1">
    <source>
        <dbReference type="EMBL" id="AYV80790.1"/>
    </source>
</evidence>
<gene>
    <name evidence="1" type="ORF">Harvfovirus6_40</name>
</gene>
<dbReference type="EMBL" id="MK072248">
    <property type="protein sequence ID" value="AYV80790.1"/>
    <property type="molecule type" value="Genomic_DNA"/>
</dbReference>
<organism evidence="1">
    <name type="scientific">Harvfovirus sp</name>
    <dbReference type="NCBI Taxonomy" id="2487768"/>
    <lineage>
        <taxon>Viruses</taxon>
        <taxon>Varidnaviria</taxon>
        <taxon>Bamfordvirae</taxon>
        <taxon>Nucleocytoviricota</taxon>
        <taxon>Megaviricetes</taxon>
        <taxon>Imitervirales</taxon>
        <taxon>Mimiviridae</taxon>
        <taxon>Klosneuvirinae</taxon>
    </lineage>
</organism>
<proteinExistence type="predicted"/>
<reference evidence="1" key="1">
    <citation type="submission" date="2018-10" db="EMBL/GenBank/DDBJ databases">
        <title>Hidden diversity of soil giant viruses.</title>
        <authorList>
            <person name="Schulz F."/>
            <person name="Alteio L."/>
            <person name="Goudeau D."/>
            <person name="Ryan E.M."/>
            <person name="Malmstrom R.R."/>
            <person name="Blanchard J."/>
            <person name="Woyke T."/>
        </authorList>
    </citation>
    <scope>NUCLEOTIDE SEQUENCE</scope>
    <source>
        <strain evidence="1">HAV1</strain>
    </source>
</reference>
<accession>A0A3G5A0X8</accession>
<sequence>MDIVAAEPIYYYISRLLPQNISILPRTLRFNNIIIESVPKAFKLKAGKIKFLIEGIYAIDLNVGVFAENNVHVVGYLLDGESGVPIENGEFVCLVRGKSSLSLCRNILVRVKKNQKLSVKLFRKNGGGANIVGGVTLRIIYVGKLESSSV</sequence>